<feature type="region of interest" description="Disordered" evidence="1">
    <location>
        <begin position="97"/>
        <end position="117"/>
    </location>
</feature>
<dbReference type="EMBL" id="JAVFWO010000008">
    <property type="protein sequence ID" value="MDQ7880192.1"/>
    <property type="molecule type" value="Genomic_DNA"/>
</dbReference>
<protein>
    <submittedName>
        <fullName evidence="2">Uncharacterized protein</fullName>
    </submittedName>
</protein>
<evidence type="ECO:0000313" key="2">
    <source>
        <dbReference type="EMBL" id="MDQ7880192.1"/>
    </source>
</evidence>
<sequence>MKRVTYAGSEFVTGDDIASALLSCGRALAEAGEAEAVTVPSWEQDGTITGVMVLIGPASQIVVQEAHVDADELIDVSAIARLNAIERRLRPVAAFDVDGRSDGWDGDNRSQSWDGEI</sequence>
<evidence type="ECO:0000256" key="1">
    <source>
        <dbReference type="SAM" id="MobiDB-lite"/>
    </source>
</evidence>
<gene>
    <name evidence="2" type="ORF">Q9R08_19535</name>
</gene>
<keyword evidence="3" id="KW-1185">Reference proteome</keyword>
<organism evidence="2 3">
    <name type="scientific">Microbacterium psychrotolerans</name>
    <dbReference type="NCBI Taxonomy" id="3068321"/>
    <lineage>
        <taxon>Bacteria</taxon>
        <taxon>Bacillati</taxon>
        <taxon>Actinomycetota</taxon>
        <taxon>Actinomycetes</taxon>
        <taxon>Micrococcales</taxon>
        <taxon>Microbacteriaceae</taxon>
        <taxon>Microbacterium</taxon>
    </lineage>
</organism>
<evidence type="ECO:0000313" key="3">
    <source>
        <dbReference type="Proteomes" id="UP001235133"/>
    </source>
</evidence>
<comment type="caution">
    <text evidence="2">The sequence shown here is derived from an EMBL/GenBank/DDBJ whole genome shotgun (WGS) entry which is preliminary data.</text>
</comment>
<dbReference type="Proteomes" id="UP001235133">
    <property type="component" value="Unassembled WGS sequence"/>
</dbReference>
<reference evidence="2 3" key="1">
    <citation type="submission" date="2023-08" db="EMBL/GenBank/DDBJ databases">
        <title>Microbacterium psychrotolerans sp. nov., a psychrotolerant bacterium isolated from soil in Heilongjiang Province, China.</title>
        <authorList>
            <person name="An P."/>
            <person name="Zhao D."/>
            <person name="Xiang H."/>
        </authorList>
    </citation>
    <scope>NUCLEOTIDE SEQUENCE [LARGE SCALE GENOMIC DNA]</scope>
    <source>
        <strain evidence="2 3">QXD-8</strain>
    </source>
</reference>
<accession>A0ABU0Z6G8</accession>
<dbReference type="RefSeq" id="WP_308869857.1">
    <property type="nucleotide sequence ID" value="NZ_JAVFWO010000008.1"/>
</dbReference>
<proteinExistence type="predicted"/>
<feature type="compositionally biased region" description="Basic and acidic residues" evidence="1">
    <location>
        <begin position="97"/>
        <end position="108"/>
    </location>
</feature>
<name>A0ABU0Z6G8_9MICO</name>